<dbReference type="InterPro" id="IPR036162">
    <property type="entry name" value="Resolvase-like_N_sf"/>
</dbReference>
<dbReference type="GO" id="GO:0000150">
    <property type="term" value="F:DNA strand exchange activity"/>
    <property type="evidence" value="ECO:0007669"/>
    <property type="project" value="InterPro"/>
</dbReference>
<dbReference type="OrthoDB" id="8585334at2"/>
<evidence type="ECO:0000313" key="4">
    <source>
        <dbReference type="EMBL" id="TFW28657.1"/>
    </source>
</evidence>
<dbReference type="Pfam" id="PF00239">
    <property type="entry name" value="Resolvase"/>
    <property type="match status" value="1"/>
</dbReference>
<accession>A0A4Y9ST25</accession>
<dbReference type="InterPro" id="IPR006119">
    <property type="entry name" value="Resolv_N"/>
</dbReference>
<dbReference type="Proteomes" id="UP000297258">
    <property type="component" value="Unassembled WGS sequence"/>
</dbReference>
<keyword evidence="2" id="KW-0233">DNA recombination</keyword>
<evidence type="ECO:0000256" key="1">
    <source>
        <dbReference type="ARBA" id="ARBA00023125"/>
    </source>
</evidence>
<evidence type="ECO:0000256" key="2">
    <source>
        <dbReference type="ARBA" id="ARBA00023172"/>
    </source>
</evidence>
<dbReference type="RefSeq" id="WP_135191543.1">
    <property type="nucleotide sequence ID" value="NZ_SPUM01000135.1"/>
</dbReference>
<dbReference type="Gene3D" id="3.40.50.1390">
    <property type="entry name" value="Resolvase, N-terminal catalytic domain"/>
    <property type="match status" value="1"/>
</dbReference>
<dbReference type="SMART" id="SM00857">
    <property type="entry name" value="Resolvase"/>
    <property type="match status" value="1"/>
</dbReference>
<dbReference type="InterPro" id="IPR050639">
    <property type="entry name" value="SSR_resolvase"/>
</dbReference>
<gene>
    <name evidence="4" type="ORF">E4O92_20620</name>
</gene>
<comment type="caution">
    <text evidence="4">The sequence shown here is derived from an EMBL/GenBank/DDBJ whole genome shotgun (WGS) entry which is preliminary data.</text>
</comment>
<dbReference type="PROSITE" id="PS51736">
    <property type="entry name" value="RECOMBINASES_3"/>
    <property type="match status" value="1"/>
</dbReference>
<dbReference type="GO" id="GO:0003677">
    <property type="term" value="F:DNA binding"/>
    <property type="evidence" value="ECO:0007669"/>
    <property type="project" value="UniProtKB-KW"/>
</dbReference>
<dbReference type="SUPFAM" id="SSF53041">
    <property type="entry name" value="Resolvase-like"/>
    <property type="match status" value="1"/>
</dbReference>
<dbReference type="CDD" id="cd03768">
    <property type="entry name" value="SR_ResInv"/>
    <property type="match status" value="1"/>
</dbReference>
<keyword evidence="1" id="KW-0238">DNA-binding</keyword>
<dbReference type="AlphaFoldDB" id="A0A4Y9ST25"/>
<feature type="domain" description="Resolvase/invertase-type recombinase catalytic" evidence="3">
    <location>
        <begin position="2"/>
        <end position="138"/>
    </location>
</feature>
<protein>
    <submittedName>
        <fullName evidence="4">Recombinase family protein</fullName>
    </submittedName>
</protein>
<organism evidence="4 5">
    <name type="scientific">Massilia horti</name>
    <dbReference type="NCBI Taxonomy" id="2562153"/>
    <lineage>
        <taxon>Bacteria</taxon>
        <taxon>Pseudomonadati</taxon>
        <taxon>Pseudomonadota</taxon>
        <taxon>Betaproteobacteria</taxon>
        <taxon>Burkholderiales</taxon>
        <taxon>Oxalobacteraceae</taxon>
        <taxon>Telluria group</taxon>
        <taxon>Massilia</taxon>
    </lineage>
</organism>
<proteinExistence type="predicted"/>
<keyword evidence="5" id="KW-1185">Reference proteome</keyword>
<evidence type="ECO:0000259" key="3">
    <source>
        <dbReference type="PROSITE" id="PS51736"/>
    </source>
</evidence>
<reference evidence="4 5" key="1">
    <citation type="submission" date="2019-03" db="EMBL/GenBank/DDBJ databases">
        <title>Draft genome of Massilia hortus sp. nov., a novel bacterial species of the Oxalobacteraceae family.</title>
        <authorList>
            <person name="Peta V."/>
            <person name="Raths R."/>
            <person name="Bucking H."/>
        </authorList>
    </citation>
    <scope>NUCLEOTIDE SEQUENCE [LARGE SCALE GENOMIC DNA]</scope>
    <source>
        <strain evidence="4 5">ONC3</strain>
    </source>
</reference>
<dbReference type="PANTHER" id="PTHR30461">
    <property type="entry name" value="DNA-INVERTASE FROM LAMBDOID PROPHAGE"/>
    <property type="match status" value="1"/>
</dbReference>
<dbReference type="EMBL" id="SPUM01000135">
    <property type="protein sequence ID" value="TFW28657.1"/>
    <property type="molecule type" value="Genomic_DNA"/>
</dbReference>
<sequence>MSNIAYYRVSTNDQSIESQRAALSGGRTFDKEFKDEGVSGAVPAADRPGFAKMLEFVREGDTLFVYAVDRLGRDAIDIQMTVRKLIDKGVTVDVHGLGPIGRGVGELIVAVLAQVANMEREKIIARTAAGRVTAIASLAATGKTHKGKDSMGRPVKGDKAAVVAWRDANKASFRQTAEQFGLSEATVKRYCRVAA</sequence>
<dbReference type="PANTHER" id="PTHR30461:SF2">
    <property type="entry name" value="SERINE RECOMBINASE PINE-RELATED"/>
    <property type="match status" value="1"/>
</dbReference>
<evidence type="ECO:0000313" key="5">
    <source>
        <dbReference type="Proteomes" id="UP000297258"/>
    </source>
</evidence>
<name>A0A4Y9ST25_9BURK</name>